<sequence>MNVLIQSVAIFMVALMSSLSLASPVSNTKDSNALRVANELSEITSGLVYNMDETQLKRTILAILSQNDSVKAVKVVDIATSRELFLYFINDGETVLGEAIPDDFSRYDVGESNIVFNGHLIGSVTVYSEVPKTLAEIDGTVSNLGLLLIVFLLLTVILFFIFKILISDYRSNKVYLAFGTKKFAYLVMGALSTFITLSLAGSWLLLTYNKQSIETRLEDSFVQYNKSLNESFVLDGHVKSSVTRHILNKKPLQDSVRYIIDNIQYADTSAVKSSRDTLTTIFEHYAGMGYAGAKSIISSDLDVIYSYGDAYPLAELDMSKTSSFIRALNGESSILPARKVADPESGIEKFVLFFAMPYRDVETKKITAVVIIEMDNSSTYFDKLAVYQFAKTGEMIAYDENANQLSSHRFPPLNKSTSVTLSDRGSTGTIDAVRKSKRAYDTNRASSHLYKFVDYRSKNVYSMVFWNPYVNAGMLIKIDEDEVLLDYVRFRNSIMLIILSMALFTVPSMMFTLYAGSKSNQKLKDSRQEVIRRLGHAAEFKDNETALHIVRMSHYSRVLAEKYGLPEHLQMSIFNASPMHDIGKIGVPDAILHKPGKLSSEEWDIMKKHPEFGADIIGEHSFGLLKMAREISLYHHEKWDGTGYPYGTKGEDIPISARIVAVADVFDALTSERSYKKAWPIEDAIHLIISESGKHFDPKLVEVFKHSLVEFKAIKNKYHDA</sequence>
<feature type="transmembrane region" description="Helical" evidence="1">
    <location>
        <begin position="183"/>
        <end position="206"/>
    </location>
</feature>
<dbReference type="InterPro" id="IPR003607">
    <property type="entry name" value="HD/PDEase_dom"/>
</dbReference>
<dbReference type="GO" id="GO:0008081">
    <property type="term" value="F:phosphoric diester hydrolase activity"/>
    <property type="evidence" value="ECO:0007669"/>
    <property type="project" value="UniProtKB-ARBA"/>
</dbReference>
<protein>
    <recommendedName>
        <fullName evidence="3">HD-GYP domain-containing protein</fullName>
    </recommendedName>
</protein>
<accession>A0A1E5CYE3</accession>
<dbReference type="Pfam" id="PF13487">
    <property type="entry name" value="HD_5"/>
    <property type="match status" value="1"/>
</dbReference>
<gene>
    <name evidence="4" type="ORF">A130_05320</name>
</gene>
<dbReference type="RefSeq" id="WP_017053789.1">
    <property type="nucleotide sequence ID" value="NZ_AJYW02000134.1"/>
</dbReference>
<evidence type="ECO:0000256" key="2">
    <source>
        <dbReference type="SAM" id="SignalP"/>
    </source>
</evidence>
<dbReference type="InterPro" id="IPR037522">
    <property type="entry name" value="HD_GYP_dom"/>
</dbReference>
<organism evidence="4 5">
    <name type="scientific">Vibrio genomosp. F6 str. FF-238</name>
    <dbReference type="NCBI Taxonomy" id="1191298"/>
    <lineage>
        <taxon>Bacteria</taxon>
        <taxon>Pseudomonadati</taxon>
        <taxon>Pseudomonadota</taxon>
        <taxon>Gammaproteobacteria</taxon>
        <taxon>Vibrionales</taxon>
        <taxon>Vibrionaceae</taxon>
        <taxon>Vibrio</taxon>
    </lineage>
</organism>
<dbReference type="PANTHER" id="PTHR45228:SF5">
    <property type="entry name" value="CYCLIC DI-GMP PHOSPHODIESTERASE VC_1348-RELATED"/>
    <property type="match status" value="1"/>
</dbReference>
<feature type="domain" description="HD-GYP" evidence="3">
    <location>
        <begin position="523"/>
        <end position="720"/>
    </location>
</feature>
<evidence type="ECO:0000313" key="4">
    <source>
        <dbReference type="EMBL" id="OEE75803.1"/>
    </source>
</evidence>
<keyword evidence="1" id="KW-0812">Transmembrane</keyword>
<dbReference type="InterPro" id="IPR052020">
    <property type="entry name" value="Cyclic_di-GMP/3'3'-cGAMP_PDE"/>
</dbReference>
<evidence type="ECO:0000256" key="1">
    <source>
        <dbReference type="SAM" id="Phobius"/>
    </source>
</evidence>
<comment type="caution">
    <text evidence="4">The sequence shown here is derived from an EMBL/GenBank/DDBJ whole genome shotgun (WGS) entry which is preliminary data.</text>
</comment>
<dbReference type="PROSITE" id="PS51832">
    <property type="entry name" value="HD_GYP"/>
    <property type="match status" value="1"/>
</dbReference>
<dbReference type="Gene3D" id="1.10.3210.10">
    <property type="entry name" value="Hypothetical protein af1432"/>
    <property type="match status" value="1"/>
</dbReference>
<evidence type="ECO:0000259" key="3">
    <source>
        <dbReference type="PROSITE" id="PS51832"/>
    </source>
</evidence>
<dbReference type="SUPFAM" id="SSF109604">
    <property type="entry name" value="HD-domain/PDEase-like"/>
    <property type="match status" value="1"/>
</dbReference>
<name>A0A1E5CYE3_9VIBR</name>
<feature type="chain" id="PRO_5009173320" description="HD-GYP domain-containing protein" evidence="2">
    <location>
        <begin position="23"/>
        <end position="721"/>
    </location>
</feature>
<keyword evidence="1" id="KW-0472">Membrane</keyword>
<dbReference type="SMART" id="SM00471">
    <property type="entry name" value="HDc"/>
    <property type="match status" value="1"/>
</dbReference>
<reference evidence="4 5" key="1">
    <citation type="journal article" date="2012" name="Science">
        <title>Ecological populations of bacteria act as socially cohesive units of antibiotic production and resistance.</title>
        <authorList>
            <person name="Cordero O.X."/>
            <person name="Wildschutte H."/>
            <person name="Kirkup B."/>
            <person name="Proehl S."/>
            <person name="Ngo L."/>
            <person name="Hussain F."/>
            <person name="Le Roux F."/>
            <person name="Mincer T."/>
            <person name="Polz M.F."/>
        </authorList>
    </citation>
    <scope>NUCLEOTIDE SEQUENCE [LARGE SCALE GENOMIC DNA]</scope>
    <source>
        <strain evidence="4 5">FF-238</strain>
    </source>
</reference>
<keyword evidence="2" id="KW-0732">Signal</keyword>
<dbReference type="PANTHER" id="PTHR45228">
    <property type="entry name" value="CYCLIC DI-GMP PHOSPHODIESTERASE TM_0186-RELATED"/>
    <property type="match status" value="1"/>
</dbReference>
<dbReference type="Proteomes" id="UP000094165">
    <property type="component" value="Unassembled WGS sequence"/>
</dbReference>
<feature type="transmembrane region" description="Helical" evidence="1">
    <location>
        <begin position="494"/>
        <end position="515"/>
    </location>
</feature>
<dbReference type="AlphaFoldDB" id="A0A1E5CYE3"/>
<evidence type="ECO:0000313" key="5">
    <source>
        <dbReference type="Proteomes" id="UP000094165"/>
    </source>
</evidence>
<keyword evidence="1" id="KW-1133">Transmembrane helix</keyword>
<feature type="signal peptide" evidence="2">
    <location>
        <begin position="1"/>
        <end position="22"/>
    </location>
</feature>
<dbReference type="CDD" id="cd00077">
    <property type="entry name" value="HDc"/>
    <property type="match status" value="1"/>
</dbReference>
<proteinExistence type="predicted"/>
<keyword evidence="5" id="KW-1185">Reference proteome</keyword>
<feature type="transmembrane region" description="Helical" evidence="1">
    <location>
        <begin position="144"/>
        <end position="162"/>
    </location>
</feature>
<dbReference type="EMBL" id="AJYW02000134">
    <property type="protein sequence ID" value="OEE75803.1"/>
    <property type="molecule type" value="Genomic_DNA"/>
</dbReference>